<dbReference type="AlphaFoldDB" id="A0A2N8PFW9"/>
<dbReference type="InterPro" id="IPR008939">
    <property type="entry name" value="Lytic_TGlycosylase_superhlx_U"/>
</dbReference>
<dbReference type="Pfam" id="PF01381">
    <property type="entry name" value="HTH_3"/>
    <property type="match status" value="1"/>
</dbReference>
<protein>
    <submittedName>
        <fullName evidence="3">Transcriptional regulator</fullName>
    </submittedName>
</protein>
<keyword evidence="4" id="KW-1185">Reference proteome</keyword>
<dbReference type="SUPFAM" id="SSF47413">
    <property type="entry name" value="lambda repressor-like DNA-binding domains"/>
    <property type="match status" value="1"/>
</dbReference>
<evidence type="ECO:0000313" key="4">
    <source>
        <dbReference type="Proteomes" id="UP000236047"/>
    </source>
</evidence>
<dbReference type="Gene3D" id="1.10.260.40">
    <property type="entry name" value="lambda repressor-like DNA-binding domains"/>
    <property type="match status" value="1"/>
</dbReference>
<evidence type="ECO:0000313" key="3">
    <source>
        <dbReference type="EMBL" id="PNE39924.1"/>
    </source>
</evidence>
<feature type="domain" description="HTH cro/C1-type" evidence="2">
    <location>
        <begin position="17"/>
        <end position="68"/>
    </location>
</feature>
<gene>
    <name evidence="3" type="ORF">AOB60_02235</name>
</gene>
<organism evidence="3 4">
    <name type="scientific">Streptomyces noursei</name>
    <name type="common">Streptomyces albulus</name>
    <dbReference type="NCBI Taxonomy" id="1971"/>
    <lineage>
        <taxon>Bacteria</taxon>
        <taxon>Bacillati</taxon>
        <taxon>Actinomycetota</taxon>
        <taxon>Actinomycetes</taxon>
        <taxon>Kitasatosporales</taxon>
        <taxon>Streptomycetaceae</taxon>
        <taxon>Streptomyces</taxon>
    </lineage>
</organism>
<proteinExistence type="predicted"/>
<comment type="caution">
    <text evidence="3">The sequence shown here is derived from an EMBL/GenBank/DDBJ whole genome shotgun (WGS) entry which is preliminary data.</text>
</comment>
<dbReference type="GO" id="GO:0042597">
    <property type="term" value="C:periplasmic space"/>
    <property type="evidence" value="ECO:0007669"/>
    <property type="project" value="InterPro"/>
</dbReference>
<keyword evidence="1" id="KW-0732">Signal</keyword>
<dbReference type="Proteomes" id="UP000236047">
    <property type="component" value="Unassembled WGS sequence"/>
</dbReference>
<evidence type="ECO:0000256" key="1">
    <source>
        <dbReference type="ARBA" id="ARBA00022729"/>
    </source>
</evidence>
<dbReference type="SUPFAM" id="SSF48435">
    <property type="entry name" value="Bacterial muramidases"/>
    <property type="match status" value="1"/>
</dbReference>
<evidence type="ECO:0000259" key="2">
    <source>
        <dbReference type="PROSITE" id="PS50943"/>
    </source>
</evidence>
<name>A0A2N8PFW9_STRNR</name>
<reference evidence="4" key="1">
    <citation type="submission" date="2015-09" db="EMBL/GenBank/DDBJ databases">
        <authorList>
            <person name="Graham D.E."/>
            <person name="Mahan K.M."/>
            <person name="Klingeman D.M."/>
            <person name="Fida T."/>
            <person name="Giannone R.J."/>
            <person name="Hettich R.L."/>
            <person name="Parry R.J."/>
            <person name="Spain J.C."/>
        </authorList>
    </citation>
    <scope>NUCLEOTIDE SEQUENCE [LARGE SCALE GENOMIC DNA]</scope>
    <source>
        <strain evidence="4">JCM 4701</strain>
    </source>
</reference>
<accession>A0A2N8PFW9</accession>
<dbReference type="EMBL" id="LJSN01000002">
    <property type="protein sequence ID" value="PNE39924.1"/>
    <property type="molecule type" value="Genomic_DNA"/>
</dbReference>
<dbReference type="InterPro" id="IPR001387">
    <property type="entry name" value="Cro/C1-type_HTH"/>
</dbReference>
<dbReference type="SMART" id="SM00530">
    <property type="entry name" value="HTH_XRE"/>
    <property type="match status" value="1"/>
</dbReference>
<dbReference type="InterPro" id="IPR010982">
    <property type="entry name" value="Lambda_DNA-bd_dom_sf"/>
</dbReference>
<dbReference type="PROSITE" id="PS50943">
    <property type="entry name" value="HTH_CROC1"/>
    <property type="match status" value="1"/>
</dbReference>
<dbReference type="RefSeq" id="WP_073449852.1">
    <property type="nucleotide sequence ID" value="NZ_LJSN01000002.1"/>
</dbReference>
<sequence length="413" mass="43882">MDEEQARRIGERLCSVRRQRGMSLRNLAGMAGVSVGYLSMVENGHRLLDRSSHIIAFAEALQIAPSELTGRPFAPVGPHASAAHEAIPALRLTLMGIAMTAPPDRRPPRVPVAVLGERVEQANRLYHAAEYGTLAAGLPALLADLHAAVEAADGAARRALLKLLADAYHPACTLLLKNLGYADLAFIAVTRASEAIAELDDPVYSALSGFFHTHVLMSAGNPTRALAQATAAANTLEAHLTSPDAHALLGELHLISATSLPQNRQRPWKARAAEVRGHLAEAANLADRTGETRAWHLNFGPTNVGIHQVSLNTDLGLHGEAVTAGGGVHPEALEHAPGRQAAFHADLGRSLSHLCGREAEAVAALLTAEQIAPQRIHANAPVRNTIEFLTDRQLPAHAARDLRGLAHRIGLSL</sequence>
<dbReference type="GO" id="GO:0003677">
    <property type="term" value="F:DNA binding"/>
    <property type="evidence" value="ECO:0007669"/>
    <property type="project" value="InterPro"/>
</dbReference>
<dbReference type="GO" id="GO:0004553">
    <property type="term" value="F:hydrolase activity, hydrolyzing O-glycosyl compounds"/>
    <property type="evidence" value="ECO:0007669"/>
    <property type="project" value="InterPro"/>
</dbReference>
<dbReference type="CDD" id="cd00093">
    <property type="entry name" value="HTH_XRE"/>
    <property type="match status" value="1"/>
</dbReference>